<name>A0AAJ0BC92_9PEZI</name>
<reference evidence="2" key="1">
    <citation type="submission" date="2023-06" db="EMBL/GenBank/DDBJ databases">
        <title>Genome-scale phylogeny and comparative genomics of the fungal order Sordariales.</title>
        <authorList>
            <consortium name="Lawrence Berkeley National Laboratory"/>
            <person name="Hensen N."/>
            <person name="Bonometti L."/>
            <person name="Westerberg I."/>
            <person name="Brannstrom I.O."/>
            <person name="Guillou S."/>
            <person name="Cros-Aarteil S."/>
            <person name="Calhoun S."/>
            <person name="Haridas S."/>
            <person name="Kuo A."/>
            <person name="Mondo S."/>
            <person name="Pangilinan J."/>
            <person name="Riley R."/>
            <person name="Labutti K."/>
            <person name="Andreopoulos B."/>
            <person name="Lipzen A."/>
            <person name="Chen C."/>
            <person name="Yanf M."/>
            <person name="Daum C."/>
            <person name="Ng V."/>
            <person name="Clum A."/>
            <person name="Steindorff A."/>
            <person name="Ohm R."/>
            <person name="Martin F."/>
            <person name="Silar P."/>
            <person name="Natvig D."/>
            <person name="Lalanne C."/>
            <person name="Gautier V."/>
            <person name="Ament-Velasquez S.L."/>
            <person name="Kruys A."/>
            <person name="Hutchinson M.I."/>
            <person name="Powell A.J."/>
            <person name="Barry K."/>
            <person name="Miller A.N."/>
            <person name="Grigoriev I.V."/>
            <person name="Debuchy R."/>
            <person name="Gladieux P."/>
            <person name="Thoren M.H."/>
            <person name="Johannesson H."/>
        </authorList>
    </citation>
    <scope>NUCLEOTIDE SEQUENCE</scope>
    <source>
        <strain evidence="2">PSN4</strain>
    </source>
</reference>
<gene>
    <name evidence="2" type="ORF">QBC47DRAFT_413381</name>
</gene>
<feature type="region of interest" description="Disordered" evidence="1">
    <location>
        <begin position="142"/>
        <end position="171"/>
    </location>
</feature>
<evidence type="ECO:0000313" key="2">
    <source>
        <dbReference type="EMBL" id="KAK1755634.1"/>
    </source>
</evidence>
<evidence type="ECO:0000256" key="1">
    <source>
        <dbReference type="SAM" id="MobiDB-lite"/>
    </source>
</evidence>
<sequence length="541" mass="60646">MAGLGIGEILAVTSLVMQVVESVEKVIQIFEKAQNAPSELAQLRVSLLRMSRHFDMIQAEHKATGCSLIHKDDADEIEDTLRCCKALFDDYDRARSRGAVLQAVWGTQQADTLARYQARIDRHFLQILLPLWVATGTINNSRARSKASPSIGPSSWSSSTQSVLSSSPTTKKVSIVPSKHISDLSQGIEMLKSADNRQQSEKTLQVLDESLRKCWAELGLPVDGLYEISSSEVLRRRSVSYQVAPTILKLENAPPKHKKISLYRVHIMAKDKDSRILLYQNKDVSVQVTQIIQFGCIPWTSEKNSSRVSFLNEHVITVIDKDGHHIYHIDPKYHFDSLESCQRFQETLRERKHLGAFDFVELTRNGVTLSRRHVLRFWRRDVENSSKPVITMTFLASSVGDGCRHKEYDMSDFDSDAVYVSGSFGALRKPKESLLIQLSASLVSSGGAVRIKFETKEAAREFKSFYRTLYQLAPQVDLQLPSSASISSSTTGPTPSDDYWRDGQPPSASDISLGEPGDDSLWDPGLWSRSSTLVKRDEEGH</sequence>
<dbReference type="Proteomes" id="UP001239445">
    <property type="component" value="Unassembled WGS sequence"/>
</dbReference>
<evidence type="ECO:0000313" key="3">
    <source>
        <dbReference type="Proteomes" id="UP001239445"/>
    </source>
</evidence>
<feature type="compositionally biased region" description="Low complexity" evidence="1">
    <location>
        <begin position="146"/>
        <end position="168"/>
    </location>
</feature>
<feature type="compositionally biased region" description="Low complexity" evidence="1">
    <location>
        <begin position="482"/>
        <end position="496"/>
    </location>
</feature>
<organism evidence="2 3">
    <name type="scientific">Echria macrotheca</name>
    <dbReference type="NCBI Taxonomy" id="438768"/>
    <lineage>
        <taxon>Eukaryota</taxon>
        <taxon>Fungi</taxon>
        <taxon>Dikarya</taxon>
        <taxon>Ascomycota</taxon>
        <taxon>Pezizomycotina</taxon>
        <taxon>Sordariomycetes</taxon>
        <taxon>Sordariomycetidae</taxon>
        <taxon>Sordariales</taxon>
        <taxon>Schizotheciaceae</taxon>
        <taxon>Echria</taxon>
    </lineage>
</organism>
<protein>
    <submittedName>
        <fullName evidence="2">Uncharacterized protein</fullName>
    </submittedName>
</protein>
<comment type="caution">
    <text evidence="2">The sequence shown here is derived from an EMBL/GenBank/DDBJ whole genome shotgun (WGS) entry which is preliminary data.</text>
</comment>
<dbReference type="AlphaFoldDB" id="A0AAJ0BC92"/>
<keyword evidence="3" id="KW-1185">Reference proteome</keyword>
<feature type="region of interest" description="Disordered" evidence="1">
    <location>
        <begin position="482"/>
        <end position="527"/>
    </location>
</feature>
<accession>A0AAJ0BC92</accession>
<dbReference type="EMBL" id="MU839833">
    <property type="protein sequence ID" value="KAK1755634.1"/>
    <property type="molecule type" value="Genomic_DNA"/>
</dbReference>
<proteinExistence type="predicted"/>